<evidence type="ECO:0000313" key="3">
    <source>
        <dbReference type="EMBL" id="GII95737.1"/>
    </source>
</evidence>
<dbReference type="Proteomes" id="UP000606172">
    <property type="component" value="Unassembled WGS sequence"/>
</dbReference>
<gene>
    <name evidence="3" type="ORF">Ssi02_59680</name>
</gene>
<name>A0A919RKY9_9ACTN</name>
<dbReference type="InterPro" id="IPR036365">
    <property type="entry name" value="PGBD-like_sf"/>
</dbReference>
<feature type="compositionally biased region" description="Pro residues" evidence="1">
    <location>
        <begin position="1"/>
        <end position="17"/>
    </location>
</feature>
<dbReference type="InterPro" id="IPR036366">
    <property type="entry name" value="PGBDSf"/>
</dbReference>
<sequence length="164" mass="18736">MTAPPFKPPPLRYPPPTETETVRQWQQQLRSRGWNIDVDGIYGPESKRLCANFQMEHGLEVDGIVGPETWKATWEAPSTKPPPAPDHILQKGDMNNQFVRKWQRQVNNRGWEELEVDGDFGPQTEQVCKELQKFKGLPVNGKIDQHTWDEAWLERVPVGAGAPT</sequence>
<proteinExistence type="predicted"/>
<comment type="caution">
    <text evidence="3">The sequence shown here is derived from an EMBL/GenBank/DDBJ whole genome shotgun (WGS) entry which is preliminary data.</text>
</comment>
<dbReference type="InterPro" id="IPR002477">
    <property type="entry name" value="Peptidoglycan-bd-like"/>
</dbReference>
<dbReference type="RefSeq" id="WP_204030779.1">
    <property type="nucleotide sequence ID" value="NZ_BOOW01000038.1"/>
</dbReference>
<protein>
    <recommendedName>
        <fullName evidence="2">Peptidoglycan binding-like domain-containing protein</fullName>
    </recommendedName>
</protein>
<dbReference type="AlphaFoldDB" id="A0A919RKY9"/>
<accession>A0A919RKY9</accession>
<feature type="domain" description="Peptidoglycan binding-like" evidence="2">
    <location>
        <begin position="20"/>
        <end position="72"/>
    </location>
</feature>
<dbReference type="EMBL" id="BOOW01000038">
    <property type="protein sequence ID" value="GII95737.1"/>
    <property type="molecule type" value="Genomic_DNA"/>
</dbReference>
<evidence type="ECO:0000256" key="1">
    <source>
        <dbReference type="SAM" id="MobiDB-lite"/>
    </source>
</evidence>
<keyword evidence="4" id="KW-1185">Reference proteome</keyword>
<reference evidence="3" key="1">
    <citation type="submission" date="2021-01" db="EMBL/GenBank/DDBJ databases">
        <title>Whole genome shotgun sequence of Sinosporangium siamense NBRC 109515.</title>
        <authorList>
            <person name="Komaki H."/>
            <person name="Tamura T."/>
        </authorList>
    </citation>
    <scope>NUCLEOTIDE SEQUENCE</scope>
    <source>
        <strain evidence="3">NBRC 109515</strain>
    </source>
</reference>
<dbReference type="Pfam" id="PF01471">
    <property type="entry name" value="PG_binding_1"/>
    <property type="match status" value="2"/>
</dbReference>
<organism evidence="3 4">
    <name type="scientific">Sinosporangium siamense</name>
    <dbReference type="NCBI Taxonomy" id="1367973"/>
    <lineage>
        <taxon>Bacteria</taxon>
        <taxon>Bacillati</taxon>
        <taxon>Actinomycetota</taxon>
        <taxon>Actinomycetes</taxon>
        <taxon>Streptosporangiales</taxon>
        <taxon>Streptosporangiaceae</taxon>
        <taxon>Sinosporangium</taxon>
    </lineage>
</organism>
<evidence type="ECO:0000259" key="2">
    <source>
        <dbReference type="Pfam" id="PF01471"/>
    </source>
</evidence>
<evidence type="ECO:0000313" key="4">
    <source>
        <dbReference type="Proteomes" id="UP000606172"/>
    </source>
</evidence>
<dbReference type="Gene3D" id="1.10.101.10">
    <property type="entry name" value="PGBD-like superfamily/PGBD"/>
    <property type="match status" value="2"/>
</dbReference>
<feature type="region of interest" description="Disordered" evidence="1">
    <location>
        <begin position="1"/>
        <end position="20"/>
    </location>
</feature>
<feature type="domain" description="Peptidoglycan binding-like" evidence="2">
    <location>
        <begin position="96"/>
        <end position="149"/>
    </location>
</feature>
<dbReference type="SUPFAM" id="SSF47090">
    <property type="entry name" value="PGBD-like"/>
    <property type="match status" value="2"/>
</dbReference>